<evidence type="ECO:0000313" key="3">
    <source>
        <dbReference type="Proteomes" id="UP000784294"/>
    </source>
</evidence>
<proteinExistence type="predicted"/>
<reference evidence="2" key="1">
    <citation type="submission" date="2018-11" db="EMBL/GenBank/DDBJ databases">
        <authorList>
            <consortium name="Pathogen Informatics"/>
        </authorList>
    </citation>
    <scope>NUCLEOTIDE SEQUENCE</scope>
</reference>
<dbReference type="EMBL" id="CAAALY010121477">
    <property type="protein sequence ID" value="VEL31357.1"/>
    <property type="molecule type" value="Genomic_DNA"/>
</dbReference>
<gene>
    <name evidence="2" type="ORF">PXEA_LOCUS24797</name>
</gene>
<feature type="region of interest" description="Disordered" evidence="1">
    <location>
        <begin position="1"/>
        <end position="54"/>
    </location>
</feature>
<evidence type="ECO:0000313" key="2">
    <source>
        <dbReference type="EMBL" id="VEL31357.1"/>
    </source>
</evidence>
<dbReference type="AlphaFoldDB" id="A0A448X965"/>
<evidence type="ECO:0000256" key="1">
    <source>
        <dbReference type="SAM" id="MobiDB-lite"/>
    </source>
</evidence>
<name>A0A448X965_9PLAT</name>
<dbReference type="Proteomes" id="UP000784294">
    <property type="component" value="Unassembled WGS sequence"/>
</dbReference>
<organism evidence="2 3">
    <name type="scientific">Protopolystoma xenopodis</name>
    <dbReference type="NCBI Taxonomy" id="117903"/>
    <lineage>
        <taxon>Eukaryota</taxon>
        <taxon>Metazoa</taxon>
        <taxon>Spiralia</taxon>
        <taxon>Lophotrochozoa</taxon>
        <taxon>Platyhelminthes</taxon>
        <taxon>Monogenea</taxon>
        <taxon>Polyopisthocotylea</taxon>
        <taxon>Polystomatidea</taxon>
        <taxon>Polystomatidae</taxon>
        <taxon>Protopolystoma</taxon>
    </lineage>
</organism>
<accession>A0A448X965</accession>
<keyword evidence="3" id="KW-1185">Reference proteome</keyword>
<feature type="non-terminal residue" evidence="2">
    <location>
        <position position="1"/>
    </location>
</feature>
<protein>
    <submittedName>
        <fullName evidence="2">Uncharacterized protein</fullName>
    </submittedName>
</protein>
<comment type="caution">
    <text evidence="2">The sequence shown here is derived from an EMBL/GenBank/DDBJ whole genome shotgun (WGS) entry which is preliminary data.</text>
</comment>
<feature type="compositionally biased region" description="Polar residues" evidence="1">
    <location>
        <begin position="15"/>
        <end position="25"/>
    </location>
</feature>
<sequence>MGSCADRSGKRQRPTPASNTDSSPASLEPASFGKAQAAGQESRFHTLGSDALSA</sequence>